<feature type="coiled-coil region" evidence="1">
    <location>
        <begin position="57"/>
        <end position="133"/>
    </location>
</feature>
<name>A0AAX6E6D1_IRIPA</name>
<keyword evidence="2" id="KW-0472">Membrane</keyword>
<feature type="transmembrane region" description="Helical" evidence="2">
    <location>
        <begin position="36"/>
        <end position="54"/>
    </location>
</feature>
<evidence type="ECO:0000313" key="3">
    <source>
        <dbReference type="EMBL" id="KAJ6799606.1"/>
    </source>
</evidence>
<dbReference type="PANTHER" id="PTHR36073:SF1">
    <property type="entry name" value="OS01G0962100 PROTEIN"/>
    <property type="match status" value="1"/>
</dbReference>
<evidence type="ECO:0000256" key="2">
    <source>
        <dbReference type="SAM" id="Phobius"/>
    </source>
</evidence>
<gene>
    <name evidence="3" type="ORF">M6B38_206490</name>
</gene>
<dbReference type="AlphaFoldDB" id="A0AAX6E6D1"/>
<feature type="transmembrane region" description="Helical" evidence="2">
    <location>
        <begin position="224"/>
        <end position="243"/>
    </location>
</feature>
<accession>A0AAX6E6D1</accession>
<protein>
    <submittedName>
        <fullName evidence="3">Uncharacterized protein</fullName>
    </submittedName>
</protein>
<evidence type="ECO:0000256" key="1">
    <source>
        <dbReference type="SAM" id="Coils"/>
    </source>
</evidence>
<comment type="caution">
    <text evidence="3">The sequence shown here is derived from an EMBL/GenBank/DDBJ whole genome shotgun (WGS) entry which is preliminary data.</text>
</comment>
<keyword evidence="2" id="KW-1133">Transmembrane helix</keyword>
<dbReference type="Proteomes" id="UP001140949">
    <property type="component" value="Unassembled WGS sequence"/>
</dbReference>
<reference evidence="3" key="2">
    <citation type="submission" date="2023-04" db="EMBL/GenBank/DDBJ databases">
        <authorList>
            <person name="Bruccoleri R.E."/>
            <person name="Oakeley E.J."/>
            <person name="Faust A.-M."/>
            <person name="Dessus-Babus S."/>
            <person name="Altorfer M."/>
            <person name="Burckhardt D."/>
            <person name="Oertli M."/>
            <person name="Naumann U."/>
            <person name="Petersen F."/>
            <person name="Wong J."/>
        </authorList>
    </citation>
    <scope>NUCLEOTIDE SEQUENCE</scope>
    <source>
        <strain evidence="3">GSM-AAB239-AS_SAM_17_03QT</strain>
        <tissue evidence="3">Leaf</tissue>
    </source>
</reference>
<dbReference type="PANTHER" id="PTHR36073">
    <property type="match status" value="1"/>
</dbReference>
<keyword evidence="1" id="KW-0175">Coiled coil</keyword>
<dbReference type="EMBL" id="JANAVB010039620">
    <property type="protein sequence ID" value="KAJ6799606.1"/>
    <property type="molecule type" value="Genomic_DNA"/>
</dbReference>
<keyword evidence="2" id="KW-0812">Transmembrane</keyword>
<evidence type="ECO:0000313" key="4">
    <source>
        <dbReference type="Proteomes" id="UP001140949"/>
    </source>
</evidence>
<keyword evidence="4" id="KW-1185">Reference proteome</keyword>
<reference evidence="3" key="1">
    <citation type="journal article" date="2023" name="GigaByte">
        <title>Genome assembly of the bearded iris, Iris pallida Lam.</title>
        <authorList>
            <person name="Bruccoleri R.E."/>
            <person name="Oakeley E.J."/>
            <person name="Faust A.M.E."/>
            <person name="Altorfer M."/>
            <person name="Dessus-Babus S."/>
            <person name="Burckhardt D."/>
            <person name="Oertli M."/>
            <person name="Naumann U."/>
            <person name="Petersen F."/>
            <person name="Wong J."/>
        </authorList>
    </citation>
    <scope>NUCLEOTIDE SEQUENCE</scope>
    <source>
        <strain evidence="3">GSM-AAB239-AS_SAM_17_03QT</strain>
    </source>
</reference>
<organism evidence="3 4">
    <name type="scientific">Iris pallida</name>
    <name type="common">Sweet iris</name>
    <dbReference type="NCBI Taxonomy" id="29817"/>
    <lineage>
        <taxon>Eukaryota</taxon>
        <taxon>Viridiplantae</taxon>
        <taxon>Streptophyta</taxon>
        <taxon>Embryophyta</taxon>
        <taxon>Tracheophyta</taxon>
        <taxon>Spermatophyta</taxon>
        <taxon>Magnoliopsida</taxon>
        <taxon>Liliopsida</taxon>
        <taxon>Asparagales</taxon>
        <taxon>Iridaceae</taxon>
        <taxon>Iridoideae</taxon>
        <taxon>Irideae</taxon>
        <taxon>Iris</taxon>
    </lineage>
</organism>
<proteinExistence type="predicted"/>
<feature type="transmembrane region" description="Helical" evidence="2">
    <location>
        <begin position="249"/>
        <end position="271"/>
    </location>
</feature>
<sequence>MVVEQLVSLFVTKPISLVWRMGKAAVDFHVGLCWKFLLWSTALVALPVRVLTALHRERNLEAQLHELQIELEKLVWDNKELEGRLHRVIRDRKVIETLFEEIEEEHEKALSRIDVLENELQDLKEGSLRLNEVQGKGSWDYKVHDKGGRIDEGIPIYSGYGYKGTAMILQNIPMHGDSWGDGDKGKVQEQSLLEPQPISYPSPLEMVSRNPTIEEALERRRVVALYRSLFSSILSLLVGMIIWEADDPCMPLVAALFIVVGMSLGSVVQFFSTIKNKPASDAVALLSINWFILGTLSSPSLPRVARALAPQAVRLAHQLIIWLGFPP</sequence>